<evidence type="ECO:0000259" key="1">
    <source>
        <dbReference type="Pfam" id="PF13460"/>
    </source>
</evidence>
<dbReference type="InterPro" id="IPR036291">
    <property type="entry name" value="NAD(P)-bd_dom_sf"/>
</dbReference>
<dbReference type="OrthoDB" id="9785372at2"/>
<protein>
    <submittedName>
        <fullName evidence="2">NAD(P)H-binding protein</fullName>
    </submittedName>
</protein>
<keyword evidence="3" id="KW-1185">Reference proteome</keyword>
<dbReference type="Proteomes" id="UP000434639">
    <property type="component" value="Unassembled WGS sequence"/>
</dbReference>
<dbReference type="PANTHER" id="PTHR43355:SF2">
    <property type="entry name" value="FLAVIN REDUCTASE (NADPH)"/>
    <property type="match status" value="1"/>
</dbReference>
<dbReference type="PANTHER" id="PTHR43355">
    <property type="entry name" value="FLAVIN REDUCTASE (NADPH)"/>
    <property type="match status" value="1"/>
</dbReference>
<reference evidence="2 3" key="1">
    <citation type="journal article" date="2017" name="Int. J. Syst. Evol. Microbiol.">
        <title>Bacillus mangrovi sp. nov., isolated from a sediment sample from a mangrove forest.</title>
        <authorList>
            <person name="Gupta V."/>
            <person name="Singh P.K."/>
            <person name="Korpole S."/>
            <person name="Tanuku N.R.S."/>
            <person name="Pinnaka A.K."/>
        </authorList>
    </citation>
    <scope>NUCLEOTIDE SEQUENCE [LARGE SCALE GENOMIC DNA]</scope>
    <source>
        <strain evidence="2 3">KCTC 33872</strain>
    </source>
</reference>
<accession>A0A7X2S7C0</accession>
<dbReference type="Gene3D" id="3.40.50.720">
    <property type="entry name" value="NAD(P)-binding Rossmann-like Domain"/>
    <property type="match status" value="1"/>
</dbReference>
<name>A0A7X2S7C0_9BACI</name>
<sequence>MQTAVFGGTGRVGRELVSLMNQNGHALKLLVRSPEKLPGLLDAAVLKGNVRNQTDTEDAIKGCSSIISCLNTDGDDSLSVGMRHIIQAAEKWDVQRIVTVGTAGILQARSNPALFRFQSDESKRRLTRAAEEHAKVFGMLRNSGLKWTIVCPTYLPDGQLTKTYRTEADFLPEGGTSISVQDTAHFVYEEWKKENFLFKRAGIAY</sequence>
<dbReference type="AlphaFoldDB" id="A0A7X2S7C0"/>
<proteinExistence type="predicted"/>
<feature type="domain" description="NAD(P)-binding" evidence="1">
    <location>
        <begin position="7"/>
        <end position="189"/>
    </location>
</feature>
<dbReference type="InterPro" id="IPR051606">
    <property type="entry name" value="Polyketide_Oxido-like"/>
</dbReference>
<evidence type="ECO:0000313" key="3">
    <source>
        <dbReference type="Proteomes" id="UP000434639"/>
    </source>
</evidence>
<organism evidence="2 3">
    <name type="scientific">Metabacillus mangrovi</name>
    <dbReference type="NCBI Taxonomy" id="1491830"/>
    <lineage>
        <taxon>Bacteria</taxon>
        <taxon>Bacillati</taxon>
        <taxon>Bacillota</taxon>
        <taxon>Bacilli</taxon>
        <taxon>Bacillales</taxon>
        <taxon>Bacillaceae</taxon>
        <taxon>Metabacillus</taxon>
    </lineage>
</organism>
<dbReference type="InterPro" id="IPR016040">
    <property type="entry name" value="NAD(P)-bd_dom"/>
</dbReference>
<dbReference type="EMBL" id="WMIB01000016">
    <property type="protein sequence ID" value="MTH54625.1"/>
    <property type="molecule type" value="Genomic_DNA"/>
</dbReference>
<dbReference type="Pfam" id="PF13460">
    <property type="entry name" value="NAD_binding_10"/>
    <property type="match status" value="1"/>
</dbReference>
<gene>
    <name evidence="2" type="ORF">GKZ89_14570</name>
</gene>
<dbReference type="SUPFAM" id="SSF51735">
    <property type="entry name" value="NAD(P)-binding Rossmann-fold domains"/>
    <property type="match status" value="1"/>
</dbReference>
<dbReference type="GO" id="GO:0016646">
    <property type="term" value="F:oxidoreductase activity, acting on the CH-NH group of donors, NAD or NADP as acceptor"/>
    <property type="evidence" value="ECO:0007669"/>
    <property type="project" value="TreeGrafter"/>
</dbReference>
<evidence type="ECO:0000313" key="2">
    <source>
        <dbReference type="EMBL" id="MTH54625.1"/>
    </source>
</evidence>
<comment type="caution">
    <text evidence="2">The sequence shown here is derived from an EMBL/GenBank/DDBJ whole genome shotgun (WGS) entry which is preliminary data.</text>
</comment>